<keyword evidence="1" id="KW-0812">Transmembrane</keyword>
<reference evidence="2" key="2">
    <citation type="submission" date="2021-04" db="EMBL/GenBank/DDBJ databases">
        <authorList>
            <person name="Gilroy R."/>
        </authorList>
    </citation>
    <scope>NUCLEOTIDE SEQUENCE</scope>
    <source>
        <strain evidence="2">ChiGjej4B4-7305</strain>
    </source>
</reference>
<proteinExistence type="predicted"/>
<feature type="transmembrane region" description="Helical" evidence="1">
    <location>
        <begin position="26"/>
        <end position="50"/>
    </location>
</feature>
<dbReference type="Proteomes" id="UP000824037">
    <property type="component" value="Unassembled WGS sequence"/>
</dbReference>
<reference evidence="2" key="1">
    <citation type="journal article" date="2021" name="PeerJ">
        <title>Extensive microbial diversity within the chicken gut microbiome revealed by metagenomics and culture.</title>
        <authorList>
            <person name="Gilroy R."/>
            <person name="Ravi A."/>
            <person name="Getino M."/>
            <person name="Pursley I."/>
            <person name="Horton D.L."/>
            <person name="Alikhan N.F."/>
            <person name="Baker D."/>
            <person name="Gharbi K."/>
            <person name="Hall N."/>
            <person name="Watson M."/>
            <person name="Adriaenssens E.M."/>
            <person name="Foster-Nyarko E."/>
            <person name="Jarju S."/>
            <person name="Secka A."/>
            <person name="Antonio M."/>
            <person name="Oren A."/>
            <person name="Chaudhuri R.R."/>
            <person name="La Ragione R."/>
            <person name="Hildebrand F."/>
            <person name="Pallen M.J."/>
        </authorList>
    </citation>
    <scope>NUCLEOTIDE SEQUENCE</scope>
    <source>
        <strain evidence="2">ChiGjej4B4-7305</strain>
    </source>
</reference>
<evidence type="ECO:0008006" key="4">
    <source>
        <dbReference type="Google" id="ProtNLM"/>
    </source>
</evidence>
<dbReference type="EMBL" id="DXBY01000059">
    <property type="protein sequence ID" value="HIZ34807.1"/>
    <property type="molecule type" value="Genomic_DNA"/>
</dbReference>
<feature type="transmembrane region" description="Helical" evidence="1">
    <location>
        <begin position="56"/>
        <end position="75"/>
    </location>
</feature>
<evidence type="ECO:0000313" key="2">
    <source>
        <dbReference type="EMBL" id="HIZ34807.1"/>
    </source>
</evidence>
<evidence type="ECO:0000256" key="1">
    <source>
        <dbReference type="SAM" id="Phobius"/>
    </source>
</evidence>
<sequence length="172" mass="18188">MLFDFVTDLFVNLTQFVLGLESWQQIAALVLVGAVPFIESYLGSFLGVLVGIEPMIAVPAAVVGNVLCTFLLIATSSRVRTAATRSSRPGSTGEPAAQPTGRRQKVAKYLDRFGVPGVALLGPIVVASQITAPTLVALGATTRSVYLWMGLSIILWGVAFGFFGTTIAGWLQ</sequence>
<accession>A0A9D2J3E2</accession>
<organism evidence="2 3">
    <name type="scientific">Candidatus Ruania gallistercoris</name>
    <dbReference type="NCBI Taxonomy" id="2838746"/>
    <lineage>
        <taxon>Bacteria</taxon>
        <taxon>Bacillati</taxon>
        <taxon>Actinomycetota</taxon>
        <taxon>Actinomycetes</taxon>
        <taxon>Micrococcales</taxon>
        <taxon>Ruaniaceae</taxon>
        <taxon>Ruania</taxon>
    </lineage>
</organism>
<name>A0A9D2J3E2_9MICO</name>
<gene>
    <name evidence="2" type="ORF">H9815_03435</name>
</gene>
<comment type="caution">
    <text evidence="2">The sequence shown here is derived from an EMBL/GenBank/DDBJ whole genome shotgun (WGS) entry which is preliminary data.</text>
</comment>
<evidence type="ECO:0000313" key="3">
    <source>
        <dbReference type="Proteomes" id="UP000824037"/>
    </source>
</evidence>
<protein>
    <recommendedName>
        <fullName evidence="4">Small multidrug efflux protein</fullName>
    </recommendedName>
</protein>
<keyword evidence="1" id="KW-1133">Transmembrane helix</keyword>
<feature type="transmembrane region" description="Helical" evidence="1">
    <location>
        <begin position="146"/>
        <end position="171"/>
    </location>
</feature>
<keyword evidence="1" id="KW-0472">Membrane</keyword>
<feature type="transmembrane region" description="Helical" evidence="1">
    <location>
        <begin position="113"/>
        <end position="140"/>
    </location>
</feature>
<dbReference type="AlphaFoldDB" id="A0A9D2J3E2"/>